<dbReference type="PANTHER" id="PTHR22754">
    <property type="entry name" value="DISCO-INTERACTING PROTEIN 2 DIP2 -RELATED"/>
    <property type="match status" value="1"/>
</dbReference>
<dbReference type="FunFam" id="3.40.50.12780:FF:000013">
    <property type="entry name" value="Long-chain-fatty-acid--AMP ligase FadD32"/>
    <property type="match status" value="1"/>
</dbReference>
<dbReference type="Proteomes" id="UP000054785">
    <property type="component" value="Unassembled WGS sequence"/>
</dbReference>
<dbReference type="EMBL" id="LNYC01000073">
    <property type="protein sequence ID" value="KTC97151.1"/>
    <property type="molecule type" value="Genomic_DNA"/>
</dbReference>
<protein>
    <submittedName>
        <fullName evidence="3">Acetyltransferase</fullName>
    </submittedName>
</protein>
<dbReference type="Gene3D" id="3.40.50.12780">
    <property type="entry name" value="N-terminal domain of ligase-like"/>
    <property type="match status" value="1"/>
</dbReference>
<evidence type="ECO:0000256" key="1">
    <source>
        <dbReference type="ARBA" id="ARBA00006432"/>
    </source>
</evidence>
<dbReference type="Pfam" id="PF00501">
    <property type="entry name" value="AMP-binding"/>
    <property type="match status" value="1"/>
</dbReference>
<dbReference type="Gene3D" id="1.10.1200.10">
    <property type="entry name" value="ACP-like"/>
    <property type="match status" value="1"/>
</dbReference>
<keyword evidence="4" id="KW-1185">Reference proteome</keyword>
<keyword evidence="3" id="KW-0808">Transferase</keyword>
<dbReference type="InterPro" id="IPR045851">
    <property type="entry name" value="AMP-bd_C_sf"/>
</dbReference>
<dbReference type="Gene3D" id="3.30.300.30">
    <property type="match status" value="1"/>
</dbReference>
<dbReference type="InterPro" id="IPR020845">
    <property type="entry name" value="AMP-binding_CS"/>
</dbReference>
<dbReference type="Pfam" id="PF00550">
    <property type="entry name" value="PP-binding"/>
    <property type="match status" value="1"/>
</dbReference>
<dbReference type="SUPFAM" id="SSF56801">
    <property type="entry name" value="Acetyl-CoA synthetase-like"/>
    <property type="match status" value="1"/>
</dbReference>
<dbReference type="InterPro" id="IPR040097">
    <property type="entry name" value="FAAL/FAAC"/>
</dbReference>
<dbReference type="PANTHER" id="PTHR22754:SF32">
    <property type="entry name" value="DISCO-INTERACTING PROTEIN 2"/>
    <property type="match status" value="1"/>
</dbReference>
<dbReference type="PROSITE" id="PS50075">
    <property type="entry name" value="CARRIER"/>
    <property type="match status" value="1"/>
</dbReference>
<dbReference type="SUPFAM" id="SSF47336">
    <property type="entry name" value="ACP-like"/>
    <property type="match status" value="1"/>
</dbReference>
<dbReference type="Pfam" id="PF01553">
    <property type="entry name" value="Acyltransferase"/>
    <property type="match status" value="1"/>
</dbReference>
<dbReference type="GO" id="GO:0016874">
    <property type="term" value="F:ligase activity"/>
    <property type="evidence" value="ECO:0007669"/>
    <property type="project" value="UniProtKB-KW"/>
</dbReference>
<accession>A0A0W0TNK0</accession>
<dbReference type="STRING" id="45065.Lgee_2122"/>
<dbReference type="SUPFAM" id="SSF69593">
    <property type="entry name" value="Glycerol-3-phosphate (1)-acyltransferase"/>
    <property type="match status" value="1"/>
</dbReference>
<sequence length="936" mass="102334">MESQDRQRESEAAILFITRQFLKEQEMSRAISAVSLDASLDNDLGIDSLGKVELFTRIEKNLDIRFPDAVMAQSDTLRAIAEAAAIAKPDLPSEAVKSVLLQETTLQLLSPDTLETMVDVLYHHAEQEPDRVHMYLVEEGGQELPLTFGELLDAAKRVATGLKKLGVGNDDAVAIMLPTGFEFFKTFMGILLAGAIPVPLYPPFRPDRLLEYAMRESRILANAEARCLVTFAGASMLGKLLKSSVPSLRAVVLASSLGNDEPIASRTVRRPEDAVIVQYTSGSTGDPKGVLITHQSMLSNIRSSGKAMGVSARDSLVSWLPLYHDMGLMSWLGSLYFGIPITIFSPLSFLNRPERWLWAIHYHRGTISAGPNFAYALCVKKIDPKAIEGLDLSSWRLALNGAEAVNSQTLLRFYETFKKYGLQKSALYPVYGLAENTVGLSFPVPGSELIIDRVKRERLETEGYAEPAGSGDAVEFVSLGRTIEDSEIRIVDAASQPVRERQIGEIQFRGASAMQGYYRNLKATAAAWHDGWWDTGDLGYIANGDLYITGRKKDLIIKAGRNLYPETIEDVTGKIPGIRRGCVVAFGVSNAHSGTEHLVIVAETADKSQEGLHALEGKITHEVSLALGVPPDKVVLVPPQSIPKTSSGKLQRSACKQAYLKGDLGDKHASMSLQAAKLVARSLYQRVRGWPRFLMRVLYTLYSVLIIAIPGLLSAAPALLMPEKLAARWLKVCARGLCMLLLVPVRVKNLSDKPIEGACIYCPNHASYMDALVLQAVLPAGTRFVGKKELMKSPGISLFLKKLRMLSVDRFEFSKNLEDTAVIGEALAAGDSVTLFPEGTFTFASGLRPFRSGAFQLAVDSNVPIVPVSLTNTRKWLRTGSYLFSPASVTVTIGEPLQPVGSGWEEVVRLRKATRMAIAAYCGEDVLDLVHSGPER</sequence>
<dbReference type="SMART" id="SM00563">
    <property type="entry name" value="PlsC"/>
    <property type="match status" value="1"/>
</dbReference>
<dbReference type="RefSeq" id="WP_028386136.1">
    <property type="nucleotide sequence ID" value="NZ_CAAAHN010000004.1"/>
</dbReference>
<dbReference type="PATRIC" id="fig|45065.4.peg.2302"/>
<gene>
    <name evidence="3" type="ORF">Lgee_2122</name>
</gene>
<dbReference type="CDD" id="cd07989">
    <property type="entry name" value="LPLAT_AGPAT-like"/>
    <property type="match status" value="1"/>
</dbReference>
<dbReference type="PROSITE" id="PS00455">
    <property type="entry name" value="AMP_BINDING"/>
    <property type="match status" value="1"/>
</dbReference>
<dbReference type="InterPro" id="IPR002123">
    <property type="entry name" value="Plipid/glycerol_acylTrfase"/>
</dbReference>
<evidence type="ECO:0000256" key="2">
    <source>
        <dbReference type="ARBA" id="ARBA00022598"/>
    </source>
</evidence>
<dbReference type="GO" id="GO:0071766">
    <property type="term" value="P:Actinobacterium-type cell wall biogenesis"/>
    <property type="evidence" value="ECO:0007669"/>
    <property type="project" value="UniProtKB-ARBA"/>
</dbReference>
<dbReference type="AlphaFoldDB" id="A0A0W0TNK0"/>
<comment type="caution">
    <text evidence="3">The sequence shown here is derived from an EMBL/GenBank/DDBJ whole genome shotgun (WGS) entry which is preliminary data.</text>
</comment>
<dbReference type="GO" id="GO:0070566">
    <property type="term" value="F:adenylyltransferase activity"/>
    <property type="evidence" value="ECO:0007669"/>
    <property type="project" value="TreeGrafter"/>
</dbReference>
<dbReference type="GO" id="GO:0006633">
    <property type="term" value="P:fatty acid biosynthetic process"/>
    <property type="evidence" value="ECO:0007669"/>
    <property type="project" value="TreeGrafter"/>
</dbReference>
<dbReference type="InterPro" id="IPR000873">
    <property type="entry name" value="AMP-dep_synth/lig_dom"/>
</dbReference>
<organism evidence="3 4">
    <name type="scientific">Legionella geestiana</name>
    <dbReference type="NCBI Taxonomy" id="45065"/>
    <lineage>
        <taxon>Bacteria</taxon>
        <taxon>Pseudomonadati</taxon>
        <taxon>Pseudomonadota</taxon>
        <taxon>Gammaproteobacteria</taxon>
        <taxon>Legionellales</taxon>
        <taxon>Legionellaceae</taxon>
        <taxon>Legionella</taxon>
    </lineage>
</organism>
<reference evidence="3 4" key="1">
    <citation type="submission" date="2015-11" db="EMBL/GenBank/DDBJ databases">
        <title>Genomic analysis of 38 Legionella species identifies large and diverse effector repertoires.</title>
        <authorList>
            <person name="Burstein D."/>
            <person name="Amaro F."/>
            <person name="Zusman T."/>
            <person name="Lifshitz Z."/>
            <person name="Cohen O."/>
            <person name="Gilbert J.A."/>
            <person name="Pupko T."/>
            <person name="Shuman H.A."/>
            <person name="Segal G."/>
        </authorList>
    </citation>
    <scope>NUCLEOTIDE SEQUENCE [LARGE SCALE GENOMIC DNA]</scope>
    <source>
        <strain evidence="3 4">ATCC 49504</strain>
    </source>
</reference>
<evidence type="ECO:0000313" key="4">
    <source>
        <dbReference type="Proteomes" id="UP000054785"/>
    </source>
</evidence>
<dbReference type="InterPro" id="IPR009081">
    <property type="entry name" value="PP-bd_ACP"/>
</dbReference>
<dbReference type="OrthoDB" id="9757559at2"/>
<name>A0A0W0TNK0_9GAMM</name>
<evidence type="ECO:0000313" key="3">
    <source>
        <dbReference type="EMBL" id="KTC97151.1"/>
    </source>
</evidence>
<dbReference type="GO" id="GO:0005886">
    <property type="term" value="C:plasma membrane"/>
    <property type="evidence" value="ECO:0007669"/>
    <property type="project" value="TreeGrafter"/>
</dbReference>
<comment type="similarity">
    <text evidence="1">Belongs to the ATP-dependent AMP-binding enzyme family.</text>
</comment>
<proteinExistence type="inferred from homology"/>
<dbReference type="InterPro" id="IPR036736">
    <property type="entry name" value="ACP-like_sf"/>
</dbReference>
<dbReference type="CDD" id="cd05931">
    <property type="entry name" value="FAAL"/>
    <property type="match status" value="1"/>
</dbReference>
<dbReference type="InterPro" id="IPR042099">
    <property type="entry name" value="ANL_N_sf"/>
</dbReference>
<keyword evidence="2" id="KW-0436">Ligase</keyword>
<dbReference type="GO" id="GO:0016746">
    <property type="term" value="F:acyltransferase activity"/>
    <property type="evidence" value="ECO:0007669"/>
    <property type="project" value="InterPro"/>
</dbReference>